<dbReference type="Proteomes" id="UP000008237">
    <property type="component" value="Unassembled WGS sequence"/>
</dbReference>
<keyword evidence="2" id="KW-1185">Reference proteome</keyword>
<evidence type="ECO:0000313" key="2">
    <source>
        <dbReference type="Proteomes" id="UP000008237"/>
    </source>
</evidence>
<name>E2BLQ1_HARSA</name>
<dbReference type="EMBL" id="GL449036">
    <property type="protein sequence ID" value="EFN83385.1"/>
    <property type="molecule type" value="Genomic_DNA"/>
</dbReference>
<gene>
    <name evidence="1" type="ORF">EAI_02198</name>
</gene>
<dbReference type="InParanoid" id="E2BLQ1"/>
<sequence>MSIVPLGAGCLVSFRLGYVGSENGIVKDNLVFETVYRTKFCTNCCRLATRFYEFARDGNIACKTQTVDDDDSSDCVKPFQLTSSIFATASRKFALVLREYPKKK</sequence>
<protein>
    <submittedName>
        <fullName evidence="1">Uncharacterized protein</fullName>
    </submittedName>
</protein>
<reference evidence="1 2" key="1">
    <citation type="journal article" date="2010" name="Science">
        <title>Genomic comparison of the ants Camponotus floridanus and Harpegnathos saltator.</title>
        <authorList>
            <person name="Bonasio R."/>
            <person name="Zhang G."/>
            <person name="Ye C."/>
            <person name="Mutti N.S."/>
            <person name="Fang X."/>
            <person name="Qin N."/>
            <person name="Donahue G."/>
            <person name="Yang P."/>
            <person name="Li Q."/>
            <person name="Li C."/>
            <person name="Zhang P."/>
            <person name="Huang Z."/>
            <person name="Berger S.L."/>
            <person name="Reinberg D."/>
            <person name="Wang J."/>
            <person name="Liebig J."/>
        </authorList>
    </citation>
    <scope>NUCLEOTIDE SEQUENCE [LARGE SCALE GENOMIC DNA]</scope>
    <source>
        <strain evidence="1 2">R22 G/1</strain>
    </source>
</reference>
<proteinExistence type="predicted"/>
<evidence type="ECO:0000313" key="1">
    <source>
        <dbReference type="EMBL" id="EFN83385.1"/>
    </source>
</evidence>
<accession>E2BLQ1</accession>
<organism evidence="2">
    <name type="scientific">Harpegnathos saltator</name>
    <name type="common">Jerdon's jumping ant</name>
    <dbReference type="NCBI Taxonomy" id="610380"/>
    <lineage>
        <taxon>Eukaryota</taxon>
        <taxon>Metazoa</taxon>
        <taxon>Ecdysozoa</taxon>
        <taxon>Arthropoda</taxon>
        <taxon>Hexapoda</taxon>
        <taxon>Insecta</taxon>
        <taxon>Pterygota</taxon>
        <taxon>Neoptera</taxon>
        <taxon>Endopterygota</taxon>
        <taxon>Hymenoptera</taxon>
        <taxon>Apocrita</taxon>
        <taxon>Aculeata</taxon>
        <taxon>Formicoidea</taxon>
        <taxon>Formicidae</taxon>
        <taxon>Ponerinae</taxon>
        <taxon>Ponerini</taxon>
        <taxon>Harpegnathos</taxon>
    </lineage>
</organism>
<dbReference type="AlphaFoldDB" id="E2BLQ1"/>